<dbReference type="OrthoDB" id="5570877at2"/>
<dbReference type="Pfam" id="PF13527">
    <property type="entry name" value="Acetyltransf_9"/>
    <property type="match status" value="1"/>
</dbReference>
<dbReference type="SUPFAM" id="SSF55729">
    <property type="entry name" value="Acyl-CoA N-acyltransferases (Nat)"/>
    <property type="match status" value="1"/>
</dbReference>
<name>A0A1G5Z8V9_9BACT</name>
<proteinExistence type="predicted"/>
<dbReference type="InterPro" id="IPR016181">
    <property type="entry name" value="Acyl_CoA_acyltransferase"/>
</dbReference>
<dbReference type="Proteomes" id="UP000198756">
    <property type="component" value="Unassembled WGS sequence"/>
</dbReference>
<dbReference type="AlphaFoldDB" id="A0A1G5Z8V9"/>
<accession>A0A1G5Z8V9</accession>
<feature type="domain" description="N-acetyltransferase" evidence="1">
    <location>
        <begin position="1"/>
        <end position="167"/>
    </location>
</feature>
<sequence>MNIRKATESDITQIIELLKLSLGESMIPKSEALWKWKHLYNPFGKSPVLVAEEEGQLIGVRAFLRWEFLDQGKILKACRAVDTATHPDHQGKGIFKNLTLALIEDIKKEGLDLIFNTPNAKSTPGYLKMDWEKWGKLPLKLNFHFSKSGKQKEVPSSDWNSISKLIRRIETSSREGTAIQTRIVPGYLNWRFRDNPLFPYQFLSDGENYLLVYRIKEGKMGREFRICDLLVSQKLTKTLEKDFQKTLNERIEASGSRFSSFSGLNYPNQKILEMGLIPIMKIGPVVTLRKVQDDGSPMALPWGWSLGDLEVF</sequence>
<dbReference type="EMBL" id="FMXE01000028">
    <property type="protein sequence ID" value="SDA90860.1"/>
    <property type="molecule type" value="Genomic_DNA"/>
</dbReference>
<dbReference type="STRING" id="279824.SAMN03080617_03342"/>
<dbReference type="RefSeq" id="WP_092732322.1">
    <property type="nucleotide sequence ID" value="NZ_FMXE01000028.1"/>
</dbReference>
<gene>
    <name evidence="2" type="ORF">SAMN03080617_03342</name>
</gene>
<dbReference type="Gene3D" id="3.40.630.30">
    <property type="match status" value="1"/>
</dbReference>
<protein>
    <submittedName>
        <fullName evidence="2">N-acetylglutamate synthase, GNAT family</fullName>
    </submittedName>
</protein>
<dbReference type="GO" id="GO:0016747">
    <property type="term" value="F:acyltransferase activity, transferring groups other than amino-acyl groups"/>
    <property type="evidence" value="ECO:0007669"/>
    <property type="project" value="InterPro"/>
</dbReference>
<reference evidence="3" key="1">
    <citation type="submission" date="2016-10" db="EMBL/GenBank/DDBJ databases">
        <authorList>
            <person name="Varghese N."/>
            <person name="Submissions S."/>
        </authorList>
    </citation>
    <scope>NUCLEOTIDE SEQUENCE [LARGE SCALE GENOMIC DNA]</scope>
    <source>
        <strain evidence="3">DSM 22703</strain>
    </source>
</reference>
<evidence type="ECO:0000259" key="1">
    <source>
        <dbReference type="PROSITE" id="PS51186"/>
    </source>
</evidence>
<dbReference type="InterPro" id="IPR000182">
    <property type="entry name" value="GNAT_dom"/>
</dbReference>
<evidence type="ECO:0000313" key="3">
    <source>
        <dbReference type="Proteomes" id="UP000198756"/>
    </source>
</evidence>
<organism evidence="2 3">
    <name type="scientific">Algoriphagus alkaliphilus</name>
    <dbReference type="NCBI Taxonomy" id="279824"/>
    <lineage>
        <taxon>Bacteria</taxon>
        <taxon>Pseudomonadati</taxon>
        <taxon>Bacteroidota</taxon>
        <taxon>Cytophagia</taxon>
        <taxon>Cytophagales</taxon>
        <taxon>Cyclobacteriaceae</taxon>
        <taxon>Algoriphagus</taxon>
    </lineage>
</organism>
<keyword evidence="3" id="KW-1185">Reference proteome</keyword>
<dbReference type="PROSITE" id="PS51186">
    <property type="entry name" value="GNAT"/>
    <property type="match status" value="1"/>
</dbReference>
<evidence type="ECO:0000313" key="2">
    <source>
        <dbReference type="EMBL" id="SDA90860.1"/>
    </source>
</evidence>
<dbReference type="CDD" id="cd04301">
    <property type="entry name" value="NAT_SF"/>
    <property type="match status" value="1"/>
</dbReference>